<dbReference type="OrthoDB" id="86584at2"/>
<dbReference type="Pfam" id="PF03692">
    <property type="entry name" value="CxxCxxCC"/>
    <property type="match status" value="1"/>
</dbReference>
<proteinExistence type="predicted"/>
<reference evidence="2 4" key="1">
    <citation type="submission" date="2018-06" db="EMBL/GenBank/DDBJ databases">
        <title>Occurrence of a novel blaKPC-2- and qnrS2- harbouring IncP6 plasmid from Aeromonas taiwanensis isolates recovered from the river sediments.</title>
        <authorList>
            <person name="Zheng B."/>
            <person name="Yu X."/>
            <person name="Xiao Y."/>
        </authorList>
    </citation>
    <scope>NUCLEOTIDE SEQUENCE [LARGE SCALE GENOMIC DNA]</scope>
    <source>
        <strain evidence="1 3">1713</strain>
        <strain evidence="2 4">198</strain>
    </source>
</reference>
<evidence type="ECO:0000313" key="1">
    <source>
        <dbReference type="EMBL" id="TFF79956.1"/>
    </source>
</evidence>
<dbReference type="EMBL" id="QORK01000004">
    <property type="protein sequence ID" value="TFF83034.1"/>
    <property type="molecule type" value="Genomic_DNA"/>
</dbReference>
<dbReference type="Proteomes" id="UP000297720">
    <property type="component" value="Unassembled WGS sequence"/>
</dbReference>
<dbReference type="NCBIfam" id="NF038110">
    <property type="entry name" value="Lys_methyl_FliB"/>
    <property type="match status" value="1"/>
</dbReference>
<evidence type="ECO:0000313" key="2">
    <source>
        <dbReference type="EMBL" id="TFF83034.1"/>
    </source>
</evidence>
<gene>
    <name evidence="1" type="ORF">DRM93_02975</name>
    <name evidence="2" type="ORF">DRM94_02975</name>
</gene>
<dbReference type="RefSeq" id="WP_134694750.1">
    <property type="nucleotide sequence ID" value="NZ_QORJ01000004.1"/>
</dbReference>
<organism evidence="2 4">
    <name type="scientific">Aeromonas taiwanensis</name>
    <dbReference type="NCBI Taxonomy" id="633417"/>
    <lineage>
        <taxon>Bacteria</taxon>
        <taxon>Pseudomonadati</taxon>
        <taxon>Pseudomonadota</taxon>
        <taxon>Gammaproteobacteria</taxon>
        <taxon>Aeromonadales</taxon>
        <taxon>Aeromonadaceae</taxon>
        <taxon>Aeromonas</taxon>
    </lineage>
</organism>
<keyword evidence="3" id="KW-1185">Reference proteome</keyword>
<evidence type="ECO:0000313" key="3">
    <source>
        <dbReference type="Proteomes" id="UP000297720"/>
    </source>
</evidence>
<dbReference type="InterPro" id="IPR005358">
    <property type="entry name" value="Puta_zinc/iron-chelating_dom"/>
</dbReference>
<comment type="caution">
    <text evidence="2">The sequence shown here is derived from an EMBL/GenBank/DDBJ whole genome shotgun (WGS) entry which is preliminary data.</text>
</comment>
<dbReference type="AlphaFoldDB" id="A0A5F0KF80"/>
<accession>A0A5F0KF80</accession>
<evidence type="ECO:0000313" key="4">
    <source>
        <dbReference type="Proteomes" id="UP000297914"/>
    </source>
</evidence>
<dbReference type="Proteomes" id="UP000297914">
    <property type="component" value="Unassembled WGS sequence"/>
</dbReference>
<sequence length="387" mass="44381">MAASLYTPHFVQQFQCIGDRCEDNCCHSWTISIDKQTFRNYERHPDPTVKSLSKLHIIKVRQSNERWGEIKLDEQGACPFLDEKRLCQIHSKAGPDALSQTCKTYPRAQTRIGNQLKKSLMLSCPQVCRQLLLDPVAMQTEVTELAQPLPFTPPPATAMATLHSLSIHVLAATDLPAELRLWLIGMLIHRDPAQLSHEAFLDQVAVLAERGELHAMFDQLPALPRLQWWGLRTMTHQLLAYSQGRRGRETMQACLDKINVVLEGVYDEGKISGLQQVWQDRVAPFLAERPQIMNNYLLYYVYHHNFPLLQGDRFQAYQLLVIDYFLLRNYLCLLAMDKALEEQDVVNLFYSYHTIRQHNASFLKTIEQGLSDSGFASDISLYALLKP</sequence>
<protein>
    <submittedName>
        <fullName evidence="2">YkgJ family cysteine cluster protein</fullName>
    </submittedName>
</protein>
<dbReference type="EMBL" id="QORL01000004">
    <property type="protein sequence ID" value="TFF79956.1"/>
    <property type="molecule type" value="Genomic_DNA"/>
</dbReference>
<name>A0A5F0KF80_9GAMM</name>